<dbReference type="EMBL" id="BFEA01000350">
    <property type="protein sequence ID" value="GBG80579.1"/>
    <property type="molecule type" value="Genomic_DNA"/>
</dbReference>
<dbReference type="AlphaFoldDB" id="A0A388LE46"/>
<organism evidence="2 3">
    <name type="scientific">Chara braunii</name>
    <name type="common">Braun's stonewort</name>
    <dbReference type="NCBI Taxonomy" id="69332"/>
    <lineage>
        <taxon>Eukaryota</taxon>
        <taxon>Viridiplantae</taxon>
        <taxon>Streptophyta</taxon>
        <taxon>Charophyceae</taxon>
        <taxon>Charales</taxon>
        <taxon>Characeae</taxon>
        <taxon>Chara</taxon>
    </lineage>
</organism>
<evidence type="ECO:0000313" key="3">
    <source>
        <dbReference type="Proteomes" id="UP000265515"/>
    </source>
</evidence>
<feature type="compositionally biased region" description="Pro residues" evidence="1">
    <location>
        <begin position="764"/>
        <end position="774"/>
    </location>
</feature>
<proteinExistence type="predicted"/>
<reference evidence="2 3" key="1">
    <citation type="journal article" date="2018" name="Cell">
        <title>The Chara Genome: Secondary Complexity and Implications for Plant Terrestrialization.</title>
        <authorList>
            <person name="Nishiyama T."/>
            <person name="Sakayama H."/>
            <person name="Vries J.D."/>
            <person name="Buschmann H."/>
            <person name="Saint-Marcoux D."/>
            <person name="Ullrich K.K."/>
            <person name="Haas F.B."/>
            <person name="Vanderstraeten L."/>
            <person name="Becker D."/>
            <person name="Lang D."/>
            <person name="Vosolsobe S."/>
            <person name="Rombauts S."/>
            <person name="Wilhelmsson P.K.I."/>
            <person name="Janitza P."/>
            <person name="Kern R."/>
            <person name="Heyl A."/>
            <person name="Rumpler F."/>
            <person name="Villalobos L.I.A.C."/>
            <person name="Clay J.M."/>
            <person name="Skokan R."/>
            <person name="Toyoda A."/>
            <person name="Suzuki Y."/>
            <person name="Kagoshima H."/>
            <person name="Schijlen E."/>
            <person name="Tajeshwar N."/>
            <person name="Catarino B."/>
            <person name="Hetherington A.J."/>
            <person name="Saltykova A."/>
            <person name="Bonnot C."/>
            <person name="Breuninger H."/>
            <person name="Symeonidi A."/>
            <person name="Radhakrishnan G.V."/>
            <person name="Van Nieuwerburgh F."/>
            <person name="Deforce D."/>
            <person name="Chang C."/>
            <person name="Karol K.G."/>
            <person name="Hedrich R."/>
            <person name="Ulvskov P."/>
            <person name="Glockner G."/>
            <person name="Delwiche C.F."/>
            <person name="Petrasek J."/>
            <person name="Van de Peer Y."/>
            <person name="Friml J."/>
            <person name="Beilby M."/>
            <person name="Dolan L."/>
            <person name="Kohara Y."/>
            <person name="Sugano S."/>
            <person name="Fujiyama A."/>
            <person name="Delaux P.-M."/>
            <person name="Quint M."/>
            <person name="TheiBen G."/>
            <person name="Hagemann M."/>
            <person name="Harholt J."/>
            <person name="Dunand C."/>
            <person name="Zachgo S."/>
            <person name="Langdale J."/>
            <person name="Maumus F."/>
            <person name="Straeten D.V.D."/>
            <person name="Gould S.B."/>
            <person name="Rensing S.A."/>
        </authorList>
    </citation>
    <scope>NUCLEOTIDE SEQUENCE [LARGE SCALE GENOMIC DNA]</scope>
    <source>
        <strain evidence="2 3">S276</strain>
    </source>
</reference>
<feature type="region of interest" description="Disordered" evidence="1">
    <location>
        <begin position="863"/>
        <end position="977"/>
    </location>
</feature>
<keyword evidence="3" id="KW-1185">Reference proteome</keyword>
<accession>A0A388LE46</accession>
<dbReference type="Gramene" id="GBG80579">
    <property type="protein sequence ID" value="GBG80579"/>
    <property type="gene ID" value="CBR_g31039"/>
</dbReference>
<gene>
    <name evidence="2" type="ORF">CBR_g31039</name>
</gene>
<dbReference type="Proteomes" id="UP000265515">
    <property type="component" value="Unassembled WGS sequence"/>
</dbReference>
<comment type="caution">
    <text evidence="2">The sequence shown here is derived from an EMBL/GenBank/DDBJ whole genome shotgun (WGS) entry which is preliminary data.</text>
</comment>
<feature type="region of interest" description="Disordered" evidence="1">
    <location>
        <begin position="693"/>
        <end position="775"/>
    </location>
</feature>
<feature type="compositionally biased region" description="Basic and acidic residues" evidence="1">
    <location>
        <begin position="909"/>
        <end position="930"/>
    </location>
</feature>
<feature type="region of interest" description="Disordered" evidence="1">
    <location>
        <begin position="1"/>
        <end position="27"/>
    </location>
</feature>
<feature type="compositionally biased region" description="Basic and acidic residues" evidence="1">
    <location>
        <begin position="950"/>
        <end position="965"/>
    </location>
</feature>
<sequence>MSQDRGKGPALADLSTGPRQGHNTKAFESPFKVDAKVDGKRDDPVWHFVARGRYLDGSTAAGRKLGRRCLCKLCGRSICGGAKSAREHFSKSEKFRCEVATPAVWYAIWAKDMTKCLKEFASAIESLQSLEAGHPRFQWPPLRYPEDSVPAPVSTAAPSGVAPLPGIAAPTDGVTVPLPTTTRSYARVCRCWTSCSPSRVGGQAVPGVPAEEVPLPVADSAPTPIRTTTSAARRALPAPPVLSGLLDPLYRMHDIAVAQSAAPASPGGLLDAGVLGGRTTTGLVRGTYRQQAVTSYYSDSLERAWHLQIMRFIVKSRMTFNCAKLESFKRMFTMIIPSGIPEPPTPKLPTYHMLRTTLLDELDADVLKCVLPILDTGSDGPDGGGSGCGGDRAKECVDGDVGHGGRTMTRMPAIVLKRLRQGGRRDDNIASRVRRRRVTCVHVATRTEAHVMQQDPVVVSEDDMGDHPTSLAREESGVVFTCPRSPEPTVDTAEETEFHHMPSTDVVTGAHGAPRAEVPPAGVGMEDGEATPPPTTDAGLENGEVAPTPACAHDGLRSVRYSREDVVRALASAGYSTEDIHRTLAGYPGTLQQSAGLHCPPDSLPRTDELLTMDPDLAGLPEISLLISPSLPDVAPPKATQLDETHHDTESDAVGADTRLHPSEVRNSPAGFHVGGPWAVEQGLAGRAPQRNAVPGVVQSGGGEGTGQDPAQPRSGADGQPVGGDSEHGGSSTTDPYAGGPVGAVAHGVGGGHAGDPRPHLPGICPPPPHPPAVDPAAHGLDARSALPTMSFYNGASTDRGAGDMGHTSACGPTDVPAGTRLIGHVDGSCHESMRAFEERHGRPIQPKTEDVHDTRMTTARLSQARKKGTGMSIPFHRHRPPPIFRYRDKSRQMSAAADGQAGADGGDDVDRPGRGEKRRGSWSIIHDDSSIAAEAGETTGADDPNDSDYVPRFRTTDGDDDGGRRVRQRTGLGPQEQCTPSANVLLIDRWAQTRSIVIL</sequence>
<name>A0A388LE46_CHABU</name>
<evidence type="ECO:0000256" key="1">
    <source>
        <dbReference type="SAM" id="MobiDB-lite"/>
    </source>
</evidence>
<protein>
    <submittedName>
        <fullName evidence="2">Uncharacterized protein</fullName>
    </submittedName>
</protein>
<evidence type="ECO:0000313" key="2">
    <source>
        <dbReference type="EMBL" id="GBG80579.1"/>
    </source>
</evidence>
<feature type="region of interest" description="Disordered" evidence="1">
    <location>
        <begin position="522"/>
        <end position="551"/>
    </location>
</feature>
<dbReference type="OrthoDB" id="4951847at2759"/>
<feature type="region of interest" description="Disordered" evidence="1">
    <location>
        <begin position="631"/>
        <end position="677"/>
    </location>
</feature>
<feature type="compositionally biased region" description="Basic and acidic residues" evidence="1">
    <location>
        <begin position="641"/>
        <end position="650"/>
    </location>
</feature>